<dbReference type="PANTHER" id="PTHR14218">
    <property type="entry name" value="PROTEASE S8 TRIPEPTIDYL PEPTIDASE I CLN2"/>
    <property type="match status" value="1"/>
</dbReference>
<protein>
    <submittedName>
        <fullName evidence="11">S8 family serine peptidase</fullName>
    </submittedName>
</protein>
<proteinExistence type="predicted"/>
<dbReference type="Pfam" id="PF09286">
    <property type="entry name" value="Pro-kuma_activ"/>
    <property type="match status" value="1"/>
</dbReference>
<evidence type="ECO:0000256" key="5">
    <source>
        <dbReference type="ARBA" id="ARBA00022825"/>
    </source>
</evidence>
<feature type="active site" description="Charge relay system" evidence="8">
    <location>
        <position position="535"/>
    </location>
</feature>
<keyword evidence="4 8" id="KW-0378">Hydrolase</keyword>
<dbReference type="InterPro" id="IPR015366">
    <property type="entry name" value="S53_propep"/>
</dbReference>
<comment type="caution">
    <text evidence="8">Lacks conserved residue(s) required for the propagation of feature annotation.</text>
</comment>
<evidence type="ECO:0000259" key="10">
    <source>
        <dbReference type="PROSITE" id="PS51695"/>
    </source>
</evidence>
<evidence type="ECO:0000256" key="2">
    <source>
        <dbReference type="ARBA" id="ARBA00022670"/>
    </source>
</evidence>
<accession>A0A6M8HR96</accession>
<feature type="active site" description="Charge relay system" evidence="8">
    <location>
        <position position="290"/>
    </location>
</feature>
<dbReference type="SMART" id="SM00944">
    <property type="entry name" value="Pro-kuma_activ"/>
    <property type="match status" value="1"/>
</dbReference>
<dbReference type="GO" id="GO:0008240">
    <property type="term" value="F:tripeptidyl-peptidase activity"/>
    <property type="evidence" value="ECO:0007669"/>
    <property type="project" value="TreeGrafter"/>
</dbReference>
<dbReference type="InterPro" id="IPR050819">
    <property type="entry name" value="Tripeptidyl-peptidase_I"/>
</dbReference>
<feature type="chain" id="PRO_5027021033" evidence="9">
    <location>
        <begin position="30"/>
        <end position="635"/>
    </location>
</feature>
<dbReference type="Proteomes" id="UP000500767">
    <property type="component" value="Chromosome"/>
</dbReference>
<comment type="cofactor">
    <cofactor evidence="1">
        <name>Ca(2+)</name>
        <dbReference type="ChEBI" id="CHEBI:29108"/>
    </cofactor>
</comment>
<organism evidence="11 12">
    <name type="scientific">Lichenicola cladoniae</name>
    <dbReference type="NCBI Taxonomy" id="1484109"/>
    <lineage>
        <taxon>Bacteria</taxon>
        <taxon>Pseudomonadati</taxon>
        <taxon>Pseudomonadota</taxon>
        <taxon>Alphaproteobacteria</taxon>
        <taxon>Acetobacterales</taxon>
        <taxon>Acetobacteraceae</taxon>
        <taxon>Lichenicola</taxon>
    </lineage>
</organism>
<dbReference type="RefSeq" id="WP_171836304.1">
    <property type="nucleotide sequence ID" value="NZ_CP053708.1"/>
</dbReference>
<dbReference type="AlphaFoldDB" id="A0A6M8HR96"/>
<dbReference type="PROSITE" id="PS51695">
    <property type="entry name" value="SEDOLISIN"/>
    <property type="match status" value="1"/>
</dbReference>
<dbReference type="KEGG" id="lck:HN018_12875"/>
<evidence type="ECO:0000256" key="7">
    <source>
        <dbReference type="ARBA" id="ARBA00023145"/>
    </source>
</evidence>
<keyword evidence="3" id="KW-0479">Metal-binding</keyword>
<dbReference type="SUPFAM" id="SSF54897">
    <property type="entry name" value="Protease propeptides/inhibitors"/>
    <property type="match status" value="1"/>
</dbReference>
<dbReference type="InterPro" id="IPR000209">
    <property type="entry name" value="Peptidase_S8/S53_dom"/>
</dbReference>
<keyword evidence="5 8" id="KW-0720">Serine protease</keyword>
<keyword evidence="12" id="KW-1185">Reference proteome</keyword>
<dbReference type="CDD" id="cd11377">
    <property type="entry name" value="Pro-peptidase_S53"/>
    <property type="match status" value="1"/>
</dbReference>
<reference evidence="11 12" key="1">
    <citation type="journal article" date="2014" name="World J. Microbiol. Biotechnol.">
        <title>Biodiversity and physiological characteristics of Antarctic and Arctic lichens-associated bacteria.</title>
        <authorList>
            <person name="Lee Y.M."/>
            <person name="Kim E.H."/>
            <person name="Lee H.K."/>
            <person name="Hong S.G."/>
        </authorList>
    </citation>
    <scope>NUCLEOTIDE SEQUENCE [LARGE SCALE GENOMIC DNA]</scope>
    <source>
        <strain evidence="11 12">PAMC 26569</strain>
    </source>
</reference>
<evidence type="ECO:0000256" key="1">
    <source>
        <dbReference type="ARBA" id="ARBA00001913"/>
    </source>
</evidence>
<dbReference type="GO" id="GO:0006508">
    <property type="term" value="P:proteolysis"/>
    <property type="evidence" value="ECO:0007669"/>
    <property type="project" value="UniProtKB-KW"/>
</dbReference>
<evidence type="ECO:0000256" key="4">
    <source>
        <dbReference type="ARBA" id="ARBA00022801"/>
    </source>
</evidence>
<evidence type="ECO:0000313" key="11">
    <source>
        <dbReference type="EMBL" id="QKE90816.1"/>
    </source>
</evidence>
<evidence type="ECO:0000256" key="8">
    <source>
        <dbReference type="PROSITE-ProRule" id="PRU01032"/>
    </source>
</evidence>
<name>A0A6M8HR96_9PROT</name>
<evidence type="ECO:0000256" key="6">
    <source>
        <dbReference type="ARBA" id="ARBA00022837"/>
    </source>
</evidence>
<dbReference type="GO" id="GO:0046872">
    <property type="term" value="F:metal ion binding"/>
    <property type="evidence" value="ECO:0007669"/>
    <property type="project" value="UniProtKB-KW"/>
</dbReference>
<feature type="domain" description="Peptidase S53" evidence="10">
    <location>
        <begin position="204"/>
        <end position="624"/>
    </location>
</feature>
<dbReference type="SUPFAM" id="SSF52743">
    <property type="entry name" value="Subtilisin-like"/>
    <property type="match status" value="1"/>
</dbReference>
<dbReference type="EMBL" id="CP053708">
    <property type="protein sequence ID" value="QKE90816.1"/>
    <property type="molecule type" value="Genomic_DNA"/>
</dbReference>
<dbReference type="InterPro" id="IPR036852">
    <property type="entry name" value="Peptidase_S8/S53_dom_sf"/>
</dbReference>
<keyword evidence="9" id="KW-0732">Signal</keyword>
<evidence type="ECO:0000256" key="9">
    <source>
        <dbReference type="SAM" id="SignalP"/>
    </source>
</evidence>
<dbReference type="Pfam" id="PF00082">
    <property type="entry name" value="Peptidase_S8"/>
    <property type="match status" value="1"/>
</dbReference>
<keyword evidence="2 8" id="KW-0645">Protease</keyword>
<gene>
    <name evidence="11" type="ORF">HN018_12875</name>
</gene>
<evidence type="ECO:0000313" key="12">
    <source>
        <dbReference type="Proteomes" id="UP000500767"/>
    </source>
</evidence>
<feature type="active site" description="Charge relay system" evidence="8">
    <location>
        <position position="286"/>
    </location>
</feature>
<dbReference type="GO" id="GO:0004252">
    <property type="term" value="F:serine-type endopeptidase activity"/>
    <property type="evidence" value="ECO:0007669"/>
    <property type="project" value="UniProtKB-UniRule"/>
</dbReference>
<evidence type="ECO:0000256" key="3">
    <source>
        <dbReference type="ARBA" id="ARBA00022723"/>
    </source>
</evidence>
<feature type="signal peptide" evidence="9">
    <location>
        <begin position="1"/>
        <end position="29"/>
    </location>
</feature>
<dbReference type="InterPro" id="IPR030400">
    <property type="entry name" value="Sedolisin_dom"/>
</dbReference>
<dbReference type="Gene3D" id="3.40.50.200">
    <property type="entry name" value="Peptidase S8/S53 domain"/>
    <property type="match status" value="1"/>
</dbReference>
<sequence>MRQSGSVTFSISLGAALATGLASLATASAATLSLVGQAAASRPVEFNVVLPLRNKAELNTLIRQMHDNTSPMFHQWLTPQQFSERFGPDAATVASVTKSFQARGLTVVAGTRSLHVSGTAAGVGSALHTSLAIGALPNGHQHLVATSALSMPAEAKQAGAFVVDFASSVNLMHPQSRRANMAPIPFSAPSNRTSTTGGYWYGDLKQAYQYPSYQTFISKNGKTQRLDGTGTTIGILMSSDVFDSDIDAMFNHEHFKANSGQASNPKLFKRVYVDGGATTDSNALDEVELDTQEALTGAPGSHVILYDIPDLSDQSIIDGYTRIIDDNESDIVSSSFGGCELPYAESAQILRYEHELYVQGNAQGISFLASSGDEAGLECPSENYVDSGTAGVFVPSVSSPASDPNVTAVGGTNVVTKHTPGSLDSTYVGENAFSDPEIAYDIYGEGSNVSGGAWGPGGGVSTVFKKPLYQFLTNTGSSTARTLPDIGMQVGGCPGGIAVLPCNGGDNPLNGSGNTDRSYVMVAIQGAFYGLIGTSVASPELAGATAMLIEQYGRMGNLNYYIYGLGALQNVLGNNSSLPTTAFHRRIPGYNGVVTNHAQIRNYNFTTGNGTPIVYRYVAAPFATPAGLPQTASNP</sequence>
<dbReference type="PANTHER" id="PTHR14218:SF15">
    <property type="entry name" value="TRIPEPTIDYL-PEPTIDASE 1"/>
    <property type="match status" value="1"/>
</dbReference>
<keyword evidence="7" id="KW-0865">Zymogen</keyword>
<keyword evidence="6" id="KW-0106">Calcium</keyword>